<dbReference type="PANTHER" id="PTHR35145:SF1">
    <property type="entry name" value="CYTOPLASMIC PROTEIN"/>
    <property type="match status" value="1"/>
</dbReference>
<dbReference type="InterPro" id="IPR007351">
    <property type="entry name" value="YjbR"/>
</dbReference>
<reference evidence="1" key="1">
    <citation type="submission" date="2022-10" db="EMBL/GenBank/DDBJ databases">
        <title>Complete genome of Ep21-8.</title>
        <authorList>
            <person name="Kang Y.-R."/>
            <person name="Kim D.-H."/>
        </authorList>
    </citation>
    <scope>NUCLEOTIDE SEQUENCE</scope>
    <source>
        <strain evidence="1">Ep21-8</strain>
    </source>
</reference>
<dbReference type="Gene3D" id="3.90.1150.30">
    <property type="match status" value="1"/>
</dbReference>
<dbReference type="SUPFAM" id="SSF142906">
    <property type="entry name" value="YjbR-like"/>
    <property type="match status" value="1"/>
</dbReference>
<dbReference type="AlphaFoldDB" id="A0AAQ3C3G5"/>
<dbReference type="EMBL" id="CP118390">
    <property type="protein sequence ID" value="WDU92641.1"/>
    <property type="molecule type" value="Genomic_DNA"/>
</dbReference>
<dbReference type="InterPro" id="IPR058532">
    <property type="entry name" value="YjbR/MT2646/Rv2570-like"/>
</dbReference>
<organism evidence="1 2">
    <name type="scientific">Edwardsiella piscicida</name>
    <dbReference type="NCBI Taxonomy" id="1263550"/>
    <lineage>
        <taxon>Bacteria</taxon>
        <taxon>Pseudomonadati</taxon>
        <taxon>Pseudomonadota</taxon>
        <taxon>Gammaproteobacteria</taxon>
        <taxon>Enterobacterales</taxon>
        <taxon>Hafniaceae</taxon>
        <taxon>Edwardsiella</taxon>
    </lineage>
</organism>
<dbReference type="Proteomes" id="UP001223683">
    <property type="component" value="Chromosome"/>
</dbReference>
<name>A0AAQ3C3G5_EDWPI</name>
<keyword evidence="1" id="KW-0238">DNA-binding</keyword>
<protein>
    <submittedName>
        <fullName evidence="1">MmcQ/YjbR family DNA-binding protein</fullName>
    </submittedName>
</protein>
<evidence type="ECO:0000313" key="1">
    <source>
        <dbReference type="EMBL" id="WDU92641.1"/>
    </source>
</evidence>
<proteinExistence type="predicted"/>
<dbReference type="PANTHER" id="PTHR35145">
    <property type="entry name" value="CYTOPLASMIC PROTEIN-RELATED"/>
    <property type="match status" value="1"/>
</dbReference>
<dbReference type="RefSeq" id="WP_012848599.1">
    <property type="nucleotide sequence ID" value="NC_013508.1"/>
</dbReference>
<dbReference type="GO" id="GO:0003677">
    <property type="term" value="F:DNA binding"/>
    <property type="evidence" value="ECO:0007669"/>
    <property type="project" value="UniProtKB-KW"/>
</dbReference>
<accession>A0AAQ3C3G5</accession>
<dbReference type="GeneID" id="72528604"/>
<dbReference type="InterPro" id="IPR038056">
    <property type="entry name" value="YjbR-like_sf"/>
</dbReference>
<sequence>MHDINDIFARREVDVQRLSAYGFCQNEQCYIYSRDVADGQFVMTVTITRHGEISAVVVDRLTEEEYILHRIRSATGAFVGKIREEYENELINIAEKCFSLHPFKTEQAKEVIRFIKEKYHSELEFLWPRSPDNAIFRRADNGKWYGAILRIKSAKLGGLDDDMVEVIDLKMAPDDISTLVDGRRYFPGYHMNKKYWVTLRLDGVVPLAEICRRIDNSFTLAATPAMAQRPKTVG</sequence>
<evidence type="ECO:0000313" key="2">
    <source>
        <dbReference type="Proteomes" id="UP001223683"/>
    </source>
</evidence>
<dbReference type="Pfam" id="PF04237">
    <property type="entry name" value="YjbR"/>
    <property type="match status" value="1"/>
</dbReference>
<gene>
    <name evidence="1" type="ORF">PWJ79_08545</name>
</gene>